<name>A0ABD1PUT0_9LAMI</name>
<sequence length="107" mass="11703">MEEVPLLKKRKAGTRDSPRPKLPDLAGNGSSTGASVPSDPKKKVIKIEDNVPCKPPLLQRTLSVTPTGRWCWMPRFPGLSRLGHLIGGLGFKEKAERIDWSSRSAAT</sequence>
<evidence type="ECO:0000313" key="2">
    <source>
        <dbReference type="EMBL" id="KAL2466301.1"/>
    </source>
</evidence>
<feature type="region of interest" description="Disordered" evidence="1">
    <location>
        <begin position="1"/>
        <end position="42"/>
    </location>
</feature>
<dbReference type="EMBL" id="JBFOLK010000013">
    <property type="protein sequence ID" value="KAL2466301.1"/>
    <property type="molecule type" value="Genomic_DNA"/>
</dbReference>
<organism evidence="2 3">
    <name type="scientific">Abeliophyllum distichum</name>
    <dbReference type="NCBI Taxonomy" id="126358"/>
    <lineage>
        <taxon>Eukaryota</taxon>
        <taxon>Viridiplantae</taxon>
        <taxon>Streptophyta</taxon>
        <taxon>Embryophyta</taxon>
        <taxon>Tracheophyta</taxon>
        <taxon>Spermatophyta</taxon>
        <taxon>Magnoliopsida</taxon>
        <taxon>eudicotyledons</taxon>
        <taxon>Gunneridae</taxon>
        <taxon>Pentapetalae</taxon>
        <taxon>asterids</taxon>
        <taxon>lamiids</taxon>
        <taxon>Lamiales</taxon>
        <taxon>Oleaceae</taxon>
        <taxon>Forsythieae</taxon>
        <taxon>Abeliophyllum</taxon>
    </lineage>
</organism>
<reference evidence="3" key="1">
    <citation type="submission" date="2024-07" db="EMBL/GenBank/DDBJ databases">
        <title>Two chromosome-level genome assemblies of Korean endemic species Abeliophyllum distichum and Forsythia ovata (Oleaceae).</title>
        <authorList>
            <person name="Jang H."/>
        </authorList>
    </citation>
    <scope>NUCLEOTIDE SEQUENCE [LARGE SCALE GENOMIC DNA]</scope>
</reference>
<gene>
    <name evidence="2" type="ORF">Adt_42152</name>
</gene>
<dbReference type="Proteomes" id="UP001604336">
    <property type="component" value="Unassembled WGS sequence"/>
</dbReference>
<protein>
    <submittedName>
        <fullName evidence="2">Uncharacterized protein</fullName>
    </submittedName>
</protein>
<evidence type="ECO:0000313" key="3">
    <source>
        <dbReference type="Proteomes" id="UP001604336"/>
    </source>
</evidence>
<feature type="compositionally biased region" description="Basic and acidic residues" evidence="1">
    <location>
        <begin position="13"/>
        <end position="22"/>
    </location>
</feature>
<accession>A0ABD1PUT0</accession>
<proteinExistence type="predicted"/>
<dbReference type="AlphaFoldDB" id="A0ABD1PUT0"/>
<comment type="caution">
    <text evidence="2">The sequence shown here is derived from an EMBL/GenBank/DDBJ whole genome shotgun (WGS) entry which is preliminary data.</text>
</comment>
<keyword evidence="3" id="KW-1185">Reference proteome</keyword>
<evidence type="ECO:0000256" key="1">
    <source>
        <dbReference type="SAM" id="MobiDB-lite"/>
    </source>
</evidence>